<evidence type="ECO:0000313" key="3">
    <source>
        <dbReference type="Proteomes" id="UP001415857"/>
    </source>
</evidence>
<keyword evidence="3" id="KW-1185">Reference proteome</keyword>
<dbReference type="Proteomes" id="UP001415857">
    <property type="component" value="Unassembled WGS sequence"/>
</dbReference>
<gene>
    <name evidence="2" type="ORF">L1049_001587</name>
</gene>
<feature type="compositionally biased region" description="Basic and acidic residues" evidence="1">
    <location>
        <begin position="1"/>
        <end position="11"/>
    </location>
</feature>
<feature type="compositionally biased region" description="Basic and acidic residues" evidence="1">
    <location>
        <begin position="28"/>
        <end position="43"/>
    </location>
</feature>
<accession>A0AAP0N5U3</accession>
<reference evidence="2 3" key="1">
    <citation type="journal article" date="2024" name="Plant J.">
        <title>Genome sequences and population genomics reveal climatic adaptation and genomic divergence between two closely related sweetgum species.</title>
        <authorList>
            <person name="Xu W.Q."/>
            <person name="Ren C.Q."/>
            <person name="Zhang X.Y."/>
            <person name="Comes H.P."/>
            <person name="Liu X.H."/>
            <person name="Li Y.G."/>
            <person name="Kettle C.J."/>
            <person name="Jalonen R."/>
            <person name="Gaisberger H."/>
            <person name="Ma Y.Z."/>
            <person name="Qiu Y.X."/>
        </authorList>
    </citation>
    <scope>NUCLEOTIDE SEQUENCE [LARGE SCALE GENOMIC DNA]</scope>
    <source>
        <strain evidence="2">Hangzhou</strain>
    </source>
</reference>
<protein>
    <submittedName>
        <fullName evidence="2">Uncharacterized protein</fullName>
    </submittedName>
</protein>
<proteinExistence type="predicted"/>
<dbReference type="AlphaFoldDB" id="A0AAP0N5U3"/>
<evidence type="ECO:0000313" key="2">
    <source>
        <dbReference type="EMBL" id="KAK9266543.1"/>
    </source>
</evidence>
<name>A0AAP0N5U3_LIQFO</name>
<evidence type="ECO:0000256" key="1">
    <source>
        <dbReference type="SAM" id="MobiDB-lite"/>
    </source>
</evidence>
<sequence>MKTPVERRERGQSLQKGDQARRQQHASAKREKNKENVDKELHQPNHASSQMFSSVKRRCLRTGGRSGGELLAREESEGMVEAVIREKLGWVWSIEKRMGVGKGRTTPL</sequence>
<comment type="caution">
    <text evidence="2">The sequence shown here is derived from an EMBL/GenBank/DDBJ whole genome shotgun (WGS) entry which is preliminary data.</text>
</comment>
<feature type="region of interest" description="Disordered" evidence="1">
    <location>
        <begin position="1"/>
        <end position="55"/>
    </location>
</feature>
<organism evidence="2 3">
    <name type="scientific">Liquidambar formosana</name>
    <name type="common">Formosan gum</name>
    <dbReference type="NCBI Taxonomy" id="63359"/>
    <lineage>
        <taxon>Eukaryota</taxon>
        <taxon>Viridiplantae</taxon>
        <taxon>Streptophyta</taxon>
        <taxon>Embryophyta</taxon>
        <taxon>Tracheophyta</taxon>
        <taxon>Spermatophyta</taxon>
        <taxon>Magnoliopsida</taxon>
        <taxon>eudicotyledons</taxon>
        <taxon>Gunneridae</taxon>
        <taxon>Pentapetalae</taxon>
        <taxon>Saxifragales</taxon>
        <taxon>Altingiaceae</taxon>
        <taxon>Liquidambar</taxon>
    </lineage>
</organism>
<dbReference type="EMBL" id="JBBPBK010000108">
    <property type="protein sequence ID" value="KAK9266543.1"/>
    <property type="molecule type" value="Genomic_DNA"/>
</dbReference>